<dbReference type="Pfam" id="PF00990">
    <property type="entry name" value="GGDEF"/>
    <property type="match status" value="1"/>
</dbReference>
<dbReference type="PANTHER" id="PTHR33121:SF79">
    <property type="entry name" value="CYCLIC DI-GMP PHOSPHODIESTERASE PDED-RELATED"/>
    <property type="match status" value="1"/>
</dbReference>
<keyword evidence="5" id="KW-1185">Reference proteome</keyword>
<dbReference type="InterPro" id="IPR050706">
    <property type="entry name" value="Cyclic-di-GMP_PDE-like"/>
</dbReference>
<keyword evidence="1" id="KW-0812">Transmembrane</keyword>
<comment type="caution">
    <text evidence="4">The sequence shown here is derived from an EMBL/GenBank/DDBJ whole genome shotgun (WGS) entry which is preliminary data.</text>
</comment>
<proteinExistence type="predicted"/>
<dbReference type="InterPro" id="IPR043128">
    <property type="entry name" value="Rev_trsase/Diguanyl_cyclase"/>
</dbReference>
<dbReference type="NCBIfam" id="TIGR00254">
    <property type="entry name" value="GGDEF"/>
    <property type="match status" value="1"/>
</dbReference>
<feature type="transmembrane region" description="Helical" evidence="1">
    <location>
        <begin position="120"/>
        <end position="142"/>
    </location>
</feature>
<feature type="domain" description="GGDEF" evidence="3">
    <location>
        <begin position="309"/>
        <end position="442"/>
    </location>
</feature>
<dbReference type="PROSITE" id="PS50887">
    <property type="entry name" value="GGDEF"/>
    <property type="match status" value="1"/>
</dbReference>
<accession>A0ABU9BXA6</accession>
<dbReference type="Gene3D" id="3.20.20.450">
    <property type="entry name" value="EAL domain"/>
    <property type="match status" value="1"/>
</dbReference>
<dbReference type="InterPro" id="IPR029787">
    <property type="entry name" value="Nucleotide_cyclase"/>
</dbReference>
<evidence type="ECO:0000256" key="1">
    <source>
        <dbReference type="SAM" id="Phobius"/>
    </source>
</evidence>
<name>A0ABU9BXA6_9BURK</name>
<dbReference type="Gene3D" id="3.30.70.270">
    <property type="match status" value="1"/>
</dbReference>
<dbReference type="PROSITE" id="PS50883">
    <property type="entry name" value="EAL"/>
    <property type="match status" value="1"/>
</dbReference>
<keyword evidence="1" id="KW-1133">Transmembrane helix</keyword>
<sequence>MPAPQAAELVHALAAPELQGPTIAGSALLAGLMFGLIGHGLRKIRSTDTVTALGWWGAGAAAGGAGLWALHFFALTGLGLPWEPHFRGWHMAGSGLAAALGLAAMLSTARLRWSDTARQVIQGLGLGVLWALMQTLSVASLAEPPMASAAGPGWPLLALAGVAVAATAALGLAFSPRWSALGPFGLRLFLGATGFALASGLTQALTLGGLGFVETPRPTGVLLVDVDALQWACAAGAFAVLLGLFGVLIDSRASYRNRALASSLSEANRRLREQALTDPLTKLPNRLLFEERLANALELVDDPSAPPGGNLAVMFIDLDGFKPVNDSFGHSAGDAVLREIGRRLQGLARQSDVVARVGGDEFLLLAERPGSTLAAGQLAQRVLQCLAQPCRLPNGAEVRLSGSIGIVMYPDHGPSQKLLARADAAMYAAKRAGGSGFAIFEPSMEQDSRAQLELQHDLRGAIERGELVLYYQPKIDGRSGQITGVEALVRWQHSSKGVISPAVFIPIAERFGLIGALGQWVIDEACRQLRVWLDQGLRMRVSINMSAHQLRQENLVQRIRRSLHAHTVDPALLTIEIIESVLMEDEAVRAFAGLAQLGVSLSIDDFGIGYCNFALLRKLPVTQLKVDRSLFTDIQHSSDALAVVDAIVKMAHALGLRVVAEGVETDAQRDMLLALRCDELQGYLFAKPMSAERLTLWAMGDEGVHITDFRPSIYAAAPQTLQ</sequence>
<dbReference type="EMBL" id="JBBUTG010000028">
    <property type="protein sequence ID" value="MEK8034384.1"/>
    <property type="molecule type" value="Genomic_DNA"/>
</dbReference>
<feature type="transmembrane region" description="Helical" evidence="1">
    <location>
        <begin position="23"/>
        <end position="41"/>
    </location>
</feature>
<evidence type="ECO:0000259" key="3">
    <source>
        <dbReference type="PROSITE" id="PS50887"/>
    </source>
</evidence>
<dbReference type="PANTHER" id="PTHR33121">
    <property type="entry name" value="CYCLIC DI-GMP PHOSPHODIESTERASE PDEF"/>
    <property type="match status" value="1"/>
</dbReference>
<feature type="transmembrane region" description="Helical" evidence="1">
    <location>
        <begin position="186"/>
        <end position="208"/>
    </location>
</feature>
<evidence type="ECO:0000313" key="5">
    <source>
        <dbReference type="Proteomes" id="UP001371218"/>
    </source>
</evidence>
<keyword evidence="1" id="KW-0472">Membrane</keyword>
<dbReference type="SMART" id="SM00052">
    <property type="entry name" value="EAL"/>
    <property type="match status" value="1"/>
</dbReference>
<feature type="transmembrane region" description="Helical" evidence="1">
    <location>
        <begin position="53"/>
        <end position="76"/>
    </location>
</feature>
<evidence type="ECO:0000259" key="2">
    <source>
        <dbReference type="PROSITE" id="PS50883"/>
    </source>
</evidence>
<feature type="domain" description="EAL" evidence="2">
    <location>
        <begin position="451"/>
        <end position="702"/>
    </location>
</feature>
<protein>
    <submittedName>
        <fullName evidence="4">EAL domain-containing protein</fullName>
    </submittedName>
</protein>
<dbReference type="CDD" id="cd01948">
    <property type="entry name" value="EAL"/>
    <property type="match status" value="1"/>
</dbReference>
<dbReference type="InterPro" id="IPR001633">
    <property type="entry name" value="EAL_dom"/>
</dbReference>
<dbReference type="SUPFAM" id="SSF141868">
    <property type="entry name" value="EAL domain-like"/>
    <property type="match status" value="1"/>
</dbReference>
<feature type="transmembrane region" description="Helical" evidence="1">
    <location>
        <begin position="228"/>
        <end position="249"/>
    </location>
</feature>
<feature type="transmembrane region" description="Helical" evidence="1">
    <location>
        <begin position="88"/>
        <end position="108"/>
    </location>
</feature>
<dbReference type="SUPFAM" id="SSF55073">
    <property type="entry name" value="Nucleotide cyclase"/>
    <property type="match status" value="1"/>
</dbReference>
<dbReference type="Proteomes" id="UP001371218">
    <property type="component" value="Unassembled WGS sequence"/>
</dbReference>
<gene>
    <name evidence="4" type="ORF">AACH06_26450</name>
</gene>
<evidence type="ECO:0000313" key="4">
    <source>
        <dbReference type="EMBL" id="MEK8034384.1"/>
    </source>
</evidence>
<organism evidence="4 5">
    <name type="scientific">Ideonella lacteola</name>
    <dbReference type="NCBI Taxonomy" id="2984193"/>
    <lineage>
        <taxon>Bacteria</taxon>
        <taxon>Pseudomonadati</taxon>
        <taxon>Pseudomonadota</taxon>
        <taxon>Betaproteobacteria</taxon>
        <taxon>Burkholderiales</taxon>
        <taxon>Sphaerotilaceae</taxon>
        <taxon>Ideonella</taxon>
    </lineage>
</organism>
<dbReference type="InterPro" id="IPR035919">
    <property type="entry name" value="EAL_sf"/>
</dbReference>
<dbReference type="CDD" id="cd01949">
    <property type="entry name" value="GGDEF"/>
    <property type="match status" value="1"/>
</dbReference>
<reference evidence="4 5" key="1">
    <citation type="submission" date="2024-04" db="EMBL/GenBank/DDBJ databases">
        <title>Novel species of the genus Ideonella isolated from streams.</title>
        <authorList>
            <person name="Lu H."/>
        </authorList>
    </citation>
    <scope>NUCLEOTIDE SEQUENCE [LARGE SCALE GENOMIC DNA]</scope>
    <source>
        <strain evidence="4 5">DXS29W</strain>
    </source>
</reference>
<dbReference type="InterPro" id="IPR000160">
    <property type="entry name" value="GGDEF_dom"/>
</dbReference>
<feature type="transmembrane region" description="Helical" evidence="1">
    <location>
        <begin position="154"/>
        <end position="174"/>
    </location>
</feature>
<dbReference type="Pfam" id="PF00563">
    <property type="entry name" value="EAL"/>
    <property type="match status" value="1"/>
</dbReference>
<dbReference type="SMART" id="SM00267">
    <property type="entry name" value="GGDEF"/>
    <property type="match status" value="1"/>
</dbReference>
<dbReference type="RefSeq" id="WP_341428813.1">
    <property type="nucleotide sequence ID" value="NZ_JBBUTG010000028.1"/>
</dbReference>